<dbReference type="Proteomes" id="UP001500367">
    <property type="component" value="Unassembled WGS sequence"/>
</dbReference>
<organism evidence="1 2">
    <name type="scientific">Flavobacterium cheonanense</name>
    <dbReference type="NCBI Taxonomy" id="706183"/>
    <lineage>
        <taxon>Bacteria</taxon>
        <taxon>Pseudomonadati</taxon>
        <taxon>Bacteroidota</taxon>
        <taxon>Flavobacteriia</taxon>
        <taxon>Flavobacteriales</taxon>
        <taxon>Flavobacteriaceae</taxon>
        <taxon>Flavobacterium</taxon>
    </lineage>
</organism>
<comment type="caution">
    <text evidence="1">The sequence shown here is derived from an EMBL/GenBank/DDBJ whole genome shotgun (WGS) entry which is preliminary data.</text>
</comment>
<protein>
    <submittedName>
        <fullName evidence="1">SGNH/GDSL hydrolase family protein</fullName>
    </submittedName>
</protein>
<evidence type="ECO:0000313" key="2">
    <source>
        <dbReference type="Proteomes" id="UP001500367"/>
    </source>
</evidence>
<accession>A0ABP7W5L7</accession>
<dbReference type="InterPro" id="IPR001087">
    <property type="entry name" value="GDSL"/>
</dbReference>
<proteinExistence type="predicted"/>
<dbReference type="RefSeq" id="WP_344817302.1">
    <property type="nucleotide sequence ID" value="NZ_BAABCT010000011.1"/>
</dbReference>
<dbReference type="GO" id="GO:0016787">
    <property type="term" value="F:hydrolase activity"/>
    <property type="evidence" value="ECO:0007669"/>
    <property type="project" value="UniProtKB-KW"/>
</dbReference>
<dbReference type="InterPro" id="IPR036514">
    <property type="entry name" value="SGNH_hydro_sf"/>
</dbReference>
<keyword evidence="1" id="KW-0378">Hydrolase</keyword>
<gene>
    <name evidence="1" type="ORF">GCM10022389_28100</name>
</gene>
<dbReference type="SUPFAM" id="SSF52266">
    <property type="entry name" value="SGNH hydrolase"/>
    <property type="match status" value="2"/>
</dbReference>
<keyword evidence="2" id="KW-1185">Reference proteome</keyword>
<dbReference type="Gene3D" id="3.40.50.1110">
    <property type="entry name" value="SGNH hydrolase"/>
    <property type="match status" value="2"/>
</dbReference>
<dbReference type="PROSITE" id="PS51257">
    <property type="entry name" value="PROKAR_LIPOPROTEIN"/>
    <property type="match status" value="1"/>
</dbReference>
<reference evidence="2" key="1">
    <citation type="journal article" date="2019" name="Int. J. Syst. Evol. Microbiol.">
        <title>The Global Catalogue of Microorganisms (GCM) 10K type strain sequencing project: providing services to taxonomists for standard genome sequencing and annotation.</title>
        <authorList>
            <consortium name="The Broad Institute Genomics Platform"/>
            <consortium name="The Broad Institute Genome Sequencing Center for Infectious Disease"/>
            <person name="Wu L."/>
            <person name="Ma J."/>
        </authorList>
    </citation>
    <scope>NUCLEOTIDE SEQUENCE [LARGE SCALE GENOMIC DNA]</scope>
    <source>
        <strain evidence="2">JCM 17069</strain>
    </source>
</reference>
<evidence type="ECO:0000313" key="1">
    <source>
        <dbReference type="EMBL" id="GAA4080363.1"/>
    </source>
</evidence>
<name>A0ABP7W5L7_9FLAO</name>
<dbReference type="EMBL" id="BAABCT010000011">
    <property type="protein sequence ID" value="GAA4080363.1"/>
    <property type="molecule type" value="Genomic_DNA"/>
</dbReference>
<sequence>MIKNFKWLFLVSLTFIACSDDEVTTKPNSSDGLPLTAGSADFAKYVALGDSFAAGFSDNALFIEGQKTSYPNIMAQQFATVGGGAFTNPFMADNVGGFAGSTTYGPRLYFTGNAASPLALVAGPSTTSITAKLTGSFNNMGVPGAKVGDLDLPGYGSPLGNPYFTRFASTPMATIVDDAVAQNPTFFSLYIGGNDVLGYATAGGTGAGPTSPAVFQSKYDGLINKLTTNGRKGVVGNLPYVNTLPFFTTVPFNAIPLNAAQVTALNSGYAAYNNALTAAVGLGLMTPAEKTARTITFVVGQNAPVIIDEFLATDLTVLNPALVKMRQATAADYLLLSAGGASTQAHLQAGGGTSTPLADKWVLSAGEANEIKVATDAYNITIEAAATAKGLAFADLKSVMNGLISPTGISANGFTLKSQFIFGGAFSLDGVHPSPRGYALIANSFTAAINAKYGSNMAPVSFGDYRILFPPSL</sequence>
<dbReference type="Pfam" id="PF00657">
    <property type="entry name" value="Lipase_GDSL"/>
    <property type="match status" value="1"/>
</dbReference>